<feature type="compositionally biased region" description="Pro residues" evidence="2">
    <location>
        <begin position="243"/>
        <end position="255"/>
    </location>
</feature>
<name>A0AA36HBR2_CYLNA</name>
<dbReference type="SMART" id="SM01088">
    <property type="entry name" value="Col_cuticle_N"/>
    <property type="match status" value="1"/>
</dbReference>
<evidence type="ECO:0000256" key="1">
    <source>
        <dbReference type="ARBA" id="ARBA00022737"/>
    </source>
</evidence>
<feature type="compositionally biased region" description="Low complexity" evidence="2">
    <location>
        <begin position="195"/>
        <end position="224"/>
    </location>
</feature>
<dbReference type="InterPro" id="IPR002486">
    <property type="entry name" value="Col_cuticle_N"/>
</dbReference>
<feature type="compositionally biased region" description="Low complexity" evidence="2">
    <location>
        <begin position="256"/>
        <end position="273"/>
    </location>
</feature>
<proteinExistence type="predicted"/>
<protein>
    <recommendedName>
        <fullName evidence="4">Nematode cuticle collagen N-terminal domain-containing protein</fullName>
    </recommendedName>
</protein>
<accession>A0AA36HBR2</accession>
<evidence type="ECO:0000256" key="3">
    <source>
        <dbReference type="SAM" id="Phobius"/>
    </source>
</evidence>
<dbReference type="Pfam" id="PF01484">
    <property type="entry name" value="Col_cuticle_N"/>
    <property type="match status" value="1"/>
</dbReference>
<dbReference type="PANTHER" id="PTHR24637:SF301">
    <property type="entry name" value="NEMATODE CUTICLE COLLAGEN N-TERMINAL DOMAIN-CONTAINING PROTEIN"/>
    <property type="match status" value="1"/>
</dbReference>
<keyword evidence="3" id="KW-1133">Transmembrane helix</keyword>
<comment type="caution">
    <text evidence="5">The sequence shown here is derived from an EMBL/GenBank/DDBJ whole genome shotgun (WGS) entry which is preliminary data.</text>
</comment>
<feature type="compositionally biased region" description="Pro residues" evidence="2">
    <location>
        <begin position="310"/>
        <end position="319"/>
    </location>
</feature>
<reference evidence="5" key="1">
    <citation type="submission" date="2023-07" db="EMBL/GenBank/DDBJ databases">
        <authorList>
            <consortium name="CYATHOMIX"/>
        </authorList>
    </citation>
    <scope>NUCLEOTIDE SEQUENCE</scope>
    <source>
        <strain evidence="5">N/A</strain>
    </source>
</reference>
<dbReference type="AlphaFoldDB" id="A0AA36HBR2"/>
<dbReference type="GO" id="GO:0042302">
    <property type="term" value="F:structural constituent of cuticle"/>
    <property type="evidence" value="ECO:0007669"/>
    <property type="project" value="InterPro"/>
</dbReference>
<feature type="domain" description="Nematode cuticle collagen N-terminal" evidence="4">
    <location>
        <begin position="31"/>
        <end position="83"/>
    </location>
</feature>
<evidence type="ECO:0000259" key="4">
    <source>
        <dbReference type="SMART" id="SM01088"/>
    </source>
</evidence>
<dbReference type="InterPro" id="IPR008160">
    <property type="entry name" value="Collagen"/>
</dbReference>
<sequence>MPVYKDRNTQHELMLFLNDFEFWNNVDTLRRFSFFGICFSTVAALTCVFVISTIYNYMQYTQTDLVAEVDFCRQRYSGLITQFTRAQTGKYSKSGTKRQAYDFDLSEEGFLPTTDVPVSSRNGCCACKKGPMGPPGPPGPDGADGFDGTPGSDGERGVDAGLNDVPTAADFCFDCPTGLPGAPGKVGQKGREGRPGNVGPPGAAGVPGRPGRTGVPGRPGADGKPGPPGAPGPDGICEDVDVPPGPPGPMGPPGPQGKRGPAGIPGTPGADGPQGPPGDPGRDGYPGEPGIQGPPGVSGEIGRNGGCEHCPPPRTAPGY</sequence>
<feature type="region of interest" description="Disordered" evidence="2">
    <location>
        <begin position="135"/>
        <end position="163"/>
    </location>
</feature>
<feature type="compositionally biased region" description="Low complexity" evidence="2">
    <location>
        <begin position="141"/>
        <end position="150"/>
    </location>
</feature>
<feature type="transmembrane region" description="Helical" evidence="3">
    <location>
        <begin position="32"/>
        <end position="55"/>
    </location>
</feature>
<evidence type="ECO:0000313" key="6">
    <source>
        <dbReference type="Proteomes" id="UP001176961"/>
    </source>
</evidence>
<dbReference type="Proteomes" id="UP001176961">
    <property type="component" value="Unassembled WGS sequence"/>
</dbReference>
<keyword evidence="6" id="KW-1185">Reference proteome</keyword>
<dbReference type="Pfam" id="PF01391">
    <property type="entry name" value="Collagen"/>
    <property type="match status" value="2"/>
</dbReference>
<organism evidence="5 6">
    <name type="scientific">Cylicocyclus nassatus</name>
    <name type="common">Nematode worm</name>
    <dbReference type="NCBI Taxonomy" id="53992"/>
    <lineage>
        <taxon>Eukaryota</taxon>
        <taxon>Metazoa</taxon>
        <taxon>Ecdysozoa</taxon>
        <taxon>Nematoda</taxon>
        <taxon>Chromadorea</taxon>
        <taxon>Rhabditida</taxon>
        <taxon>Rhabditina</taxon>
        <taxon>Rhabditomorpha</taxon>
        <taxon>Strongyloidea</taxon>
        <taxon>Strongylidae</taxon>
        <taxon>Cylicocyclus</taxon>
    </lineage>
</organism>
<dbReference type="EMBL" id="CATQJL010000316">
    <property type="protein sequence ID" value="CAJ0607801.1"/>
    <property type="molecule type" value="Genomic_DNA"/>
</dbReference>
<keyword evidence="1" id="KW-0677">Repeat</keyword>
<keyword evidence="3" id="KW-0472">Membrane</keyword>
<evidence type="ECO:0000256" key="2">
    <source>
        <dbReference type="SAM" id="MobiDB-lite"/>
    </source>
</evidence>
<evidence type="ECO:0000313" key="5">
    <source>
        <dbReference type="EMBL" id="CAJ0607801.1"/>
    </source>
</evidence>
<keyword evidence="3" id="KW-0812">Transmembrane</keyword>
<feature type="region of interest" description="Disordered" evidence="2">
    <location>
        <begin position="178"/>
        <end position="319"/>
    </location>
</feature>
<dbReference type="PANTHER" id="PTHR24637">
    <property type="entry name" value="COLLAGEN"/>
    <property type="match status" value="1"/>
</dbReference>
<gene>
    <name evidence="5" type="ORF">CYNAS_LOCUS19784</name>
</gene>